<sequence length="232" mass="26026">MLTIRKSEERGHANHGWLDSYHTFSFASYHDPQHMSFRALRVINQDQIAGGKGFGTHPHRDMEIITYMLDGALEHCDSMGNGSIIKVGDVQRMSAGTGITHSEFNPLATETAHLLQIWILPNQQNVTPSYEQIFYSREEKLNQLRLIASPDGRDRSVKIHQDALIYASILEDARSVVYVPQPDRYTWIQVAKGEMSIGSLRLQAGDAVSSDRADSLEIIAQGNAEFLLFDLA</sequence>
<dbReference type="PIRSF" id="PIRSF006232">
    <property type="entry name" value="Pirin"/>
    <property type="match status" value="1"/>
</dbReference>
<dbReference type="InterPro" id="IPR041602">
    <property type="entry name" value="Quercetinase_C"/>
</dbReference>
<dbReference type="SUPFAM" id="SSF51182">
    <property type="entry name" value="RmlC-like cupins"/>
    <property type="match status" value="1"/>
</dbReference>
<evidence type="ECO:0000256" key="2">
    <source>
        <dbReference type="PIRSR" id="PIRSR006232-1"/>
    </source>
</evidence>
<dbReference type="InterPro" id="IPR012093">
    <property type="entry name" value="Pirin"/>
</dbReference>
<reference evidence="6" key="2">
    <citation type="submission" date="2020-08" db="EMBL/GenBank/DDBJ databases">
        <authorList>
            <person name="Chen M."/>
            <person name="Teng W."/>
            <person name="Zhao L."/>
            <person name="Hu C."/>
            <person name="Zhou Y."/>
            <person name="Han B."/>
            <person name="Song L."/>
            <person name="Shu W."/>
        </authorList>
    </citation>
    <scope>NUCLEOTIDE SEQUENCE</scope>
    <source>
        <strain evidence="6">FACHB-1277</strain>
    </source>
</reference>
<accession>A0A926Z5M3</accession>
<comment type="similarity">
    <text evidence="1 3">Belongs to the pirin family.</text>
</comment>
<keyword evidence="7" id="KW-1185">Reference proteome</keyword>
<dbReference type="GO" id="GO:0046872">
    <property type="term" value="F:metal ion binding"/>
    <property type="evidence" value="ECO:0007669"/>
    <property type="project" value="UniProtKB-KW"/>
</dbReference>
<dbReference type="InterPro" id="IPR014710">
    <property type="entry name" value="RmlC-like_jellyroll"/>
</dbReference>
<dbReference type="EMBL" id="JACJPY010000013">
    <property type="protein sequence ID" value="MBD2149752.1"/>
    <property type="molecule type" value="Genomic_DNA"/>
</dbReference>
<feature type="binding site" evidence="2">
    <location>
        <position position="101"/>
    </location>
    <ligand>
        <name>Fe cation</name>
        <dbReference type="ChEBI" id="CHEBI:24875"/>
    </ligand>
</feature>
<dbReference type="RefSeq" id="WP_190350125.1">
    <property type="nucleotide sequence ID" value="NZ_JACJPY010000013.1"/>
</dbReference>
<dbReference type="Gene3D" id="2.60.120.10">
    <property type="entry name" value="Jelly Rolls"/>
    <property type="match status" value="2"/>
</dbReference>
<dbReference type="Proteomes" id="UP000631421">
    <property type="component" value="Unassembled WGS sequence"/>
</dbReference>
<feature type="binding site" evidence="2">
    <location>
        <position position="57"/>
    </location>
    <ligand>
        <name>Fe cation</name>
        <dbReference type="ChEBI" id="CHEBI:24875"/>
    </ligand>
</feature>
<protein>
    <submittedName>
        <fullName evidence="6">Pirin family protein</fullName>
    </submittedName>
</protein>
<organism evidence="6 7">
    <name type="scientific">Pseudanabaena cinerea FACHB-1277</name>
    <dbReference type="NCBI Taxonomy" id="2949581"/>
    <lineage>
        <taxon>Bacteria</taxon>
        <taxon>Bacillati</taxon>
        <taxon>Cyanobacteriota</taxon>
        <taxon>Cyanophyceae</taxon>
        <taxon>Pseudanabaenales</taxon>
        <taxon>Pseudanabaenaceae</taxon>
        <taxon>Pseudanabaena</taxon>
        <taxon>Pseudanabaena cinerea</taxon>
    </lineage>
</organism>
<dbReference type="PANTHER" id="PTHR43212">
    <property type="entry name" value="QUERCETIN 2,3-DIOXYGENASE"/>
    <property type="match status" value="1"/>
</dbReference>
<evidence type="ECO:0000313" key="6">
    <source>
        <dbReference type="EMBL" id="MBD2149752.1"/>
    </source>
</evidence>
<name>A0A926Z5M3_9CYAN</name>
<keyword evidence="2" id="KW-0479">Metal-binding</keyword>
<comment type="cofactor">
    <cofactor evidence="2">
        <name>Fe cation</name>
        <dbReference type="ChEBI" id="CHEBI:24875"/>
    </cofactor>
    <text evidence="2">Binds 1 Fe cation per subunit.</text>
</comment>
<dbReference type="Pfam" id="PF17954">
    <property type="entry name" value="Pirin_C_2"/>
    <property type="match status" value="1"/>
</dbReference>
<comment type="caution">
    <text evidence="6">The sequence shown here is derived from an EMBL/GenBank/DDBJ whole genome shotgun (WGS) entry which is preliminary data.</text>
</comment>
<feature type="domain" description="Quercetin 2,3-dioxygenase C-terminal cupin" evidence="5">
    <location>
        <begin position="146"/>
        <end position="231"/>
    </location>
</feature>
<reference evidence="6" key="1">
    <citation type="journal article" date="2015" name="ISME J.">
        <title>Draft Genome Sequence of Streptomyces incarnatus NRRL8089, which Produces the Nucleoside Antibiotic Sinefungin.</title>
        <authorList>
            <person name="Oshima K."/>
            <person name="Hattori M."/>
            <person name="Shimizu H."/>
            <person name="Fukuda K."/>
            <person name="Nemoto M."/>
            <person name="Inagaki K."/>
            <person name="Tamura T."/>
        </authorList>
    </citation>
    <scope>NUCLEOTIDE SEQUENCE</scope>
    <source>
        <strain evidence="6">FACHB-1277</strain>
    </source>
</reference>
<dbReference type="CDD" id="cd02910">
    <property type="entry name" value="cupin_Yhhw_N"/>
    <property type="match status" value="1"/>
</dbReference>
<dbReference type="InterPro" id="IPR011051">
    <property type="entry name" value="RmlC_Cupin_sf"/>
</dbReference>
<dbReference type="Pfam" id="PF02678">
    <property type="entry name" value="Pirin"/>
    <property type="match status" value="1"/>
</dbReference>
<evidence type="ECO:0000259" key="4">
    <source>
        <dbReference type="Pfam" id="PF02678"/>
    </source>
</evidence>
<dbReference type="PANTHER" id="PTHR43212:SF3">
    <property type="entry name" value="QUERCETIN 2,3-DIOXYGENASE"/>
    <property type="match status" value="1"/>
</dbReference>
<feature type="binding site" evidence="2">
    <location>
        <position position="103"/>
    </location>
    <ligand>
        <name>Fe cation</name>
        <dbReference type="ChEBI" id="CHEBI:24875"/>
    </ligand>
</feature>
<dbReference type="InterPro" id="IPR003829">
    <property type="entry name" value="Pirin_N_dom"/>
</dbReference>
<evidence type="ECO:0000256" key="3">
    <source>
        <dbReference type="RuleBase" id="RU003457"/>
    </source>
</evidence>
<proteinExistence type="inferred from homology"/>
<evidence type="ECO:0000313" key="7">
    <source>
        <dbReference type="Proteomes" id="UP000631421"/>
    </source>
</evidence>
<dbReference type="AlphaFoldDB" id="A0A926Z5M3"/>
<evidence type="ECO:0000256" key="1">
    <source>
        <dbReference type="ARBA" id="ARBA00008416"/>
    </source>
</evidence>
<keyword evidence="2" id="KW-0408">Iron</keyword>
<feature type="binding site" evidence="2">
    <location>
        <position position="59"/>
    </location>
    <ligand>
        <name>Fe cation</name>
        <dbReference type="ChEBI" id="CHEBI:24875"/>
    </ligand>
</feature>
<feature type="domain" description="Pirin N-terminal" evidence="4">
    <location>
        <begin position="7"/>
        <end position="119"/>
    </location>
</feature>
<evidence type="ECO:0000259" key="5">
    <source>
        <dbReference type="Pfam" id="PF17954"/>
    </source>
</evidence>
<gene>
    <name evidence="6" type="ORF">H6F44_06375</name>
</gene>